<evidence type="ECO:0000256" key="3">
    <source>
        <dbReference type="ARBA" id="ARBA00022604"/>
    </source>
</evidence>
<accession>A0ABQ8H0K3</accession>
<keyword evidence="5" id="KW-1185">Reference proteome</keyword>
<dbReference type="PANTHER" id="PTHR31175">
    <property type="entry name" value="AUXIN-RESPONSIVE FAMILY PROTEIN"/>
    <property type="match status" value="1"/>
</dbReference>
<evidence type="ECO:0000256" key="1">
    <source>
        <dbReference type="ARBA" id="ARBA00006974"/>
    </source>
</evidence>
<gene>
    <name evidence="4" type="ORF">JRO89_XS15G0008100</name>
</gene>
<evidence type="ECO:0000313" key="5">
    <source>
        <dbReference type="Proteomes" id="UP000827721"/>
    </source>
</evidence>
<reference evidence="4 5" key="1">
    <citation type="submission" date="2021-02" db="EMBL/GenBank/DDBJ databases">
        <title>Plant Genome Project.</title>
        <authorList>
            <person name="Zhang R.-G."/>
        </authorList>
    </citation>
    <scope>NUCLEOTIDE SEQUENCE [LARGE SCALE GENOMIC DNA]</scope>
    <source>
        <tissue evidence="4">Leaves</tissue>
    </source>
</reference>
<comment type="similarity">
    <text evidence="1">Belongs to the ARG7 family.</text>
</comment>
<organism evidence="4 5">
    <name type="scientific">Xanthoceras sorbifolium</name>
    <dbReference type="NCBI Taxonomy" id="99658"/>
    <lineage>
        <taxon>Eukaryota</taxon>
        <taxon>Viridiplantae</taxon>
        <taxon>Streptophyta</taxon>
        <taxon>Embryophyta</taxon>
        <taxon>Tracheophyta</taxon>
        <taxon>Spermatophyta</taxon>
        <taxon>Magnoliopsida</taxon>
        <taxon>eudicotyledons</taxon>
        <taxon>Gunneridae</taxon>
        <taxon>Pentapetalae</taxon>
        <taxon>rosids</taxon>
        <taxon>malvids</taxon>
        <taxon>Sapindales</taxon>
        <taxon>Sapindaceae</taxon>
        <taxon>Xanthoceroideae</taxon>
        <taxon>Xanthoceras</taxon>
    </lineage>
</organism>
<dbReference type="Proteomes" id="UP000827721">
    <property type="component" value="Unassembled WGS sequence"/>
</dbReference>
<dbReference type="Pfam" id="PF02519">
    <property type="entry name" value="Auxin_inducible"/>
    <property type="match status" value="2"/>
</dbReference>
<dbReference type="PANTHER" id="PTHR31175:SF82">
    <property type="entry name" value="AUXIN-RESPONSIVE PROTEIN SAUR65"/>
    <property type="match status" value="1"/>
</dbReference>
<keyword evidence="2" id="KW-0217">Developmental protein</keyword>
<dbReference type="EMBL" id="JAFEMO010000015">
    <property type="protein sequence ID" value="KAH7543731.1"/>
    <property type="molecule type" value="Genomic_DNA"/>
</dbReference>
<dbReference type="InterPro" id="IPR003676">
    <property type="entry name" value="SAUR_fam"/>
</dbReference>
<comment type="caution">
    <text evidence="4">The sequence shown here is derived from an EMBL/GenBank/DDBJ whole genome shotgun (WGS) entry which is preliminary data.</text>
</comment>
<protein>
    <submittedName>
        <fullName evidence="4">Uncharacterized protein</fullName>
    </submittedName>
</protein>
<evidence type="ECO:0000313" key="4">
    <source>
        <dbReference type="EMBL" id="KAH7543731.1"/>
    </source>
</evidence>
<sequence>MISPKKLIRMAKKWQKLAARNRKRILFPRINGALDPESCSSSSSLSMAEKGHFAVYSADQTRFVIPLKYLENNIIRELFKMAEDEFGLPSSGPIILPCDAVFFVYAISLIRRRPEKDVEKALLMSLATCRCLPSWKDLLRPDSYLSSEELVRMSEDEFGLPSNGPITLPCDAIFMEYAVFADSRLC</sequence>
<name>A0ABQ8H0K3_9ROSI</name>
<proteinExistence type="inferred from homology"/>
<keyword evidence="3" id="KW-0341">Growth regulation</keyword>
<evidence type="ECO:0000256" key="2">
    <source>
        <dbReference type="ARBA" id="ARBA00022473"/>
    </source>
</evidence>